<evidence type="ECO:0000313" key="1">
    <source>
        <dbReference type="EMBL" id="MCI83637.1"/>
    </source>
</evidence>
<dbReference type="EMBL" id="LXQA011071807">
    <property type="protein sequence ID" value="MCI83637.1"/>
    <property type="molecule type" value="Genomic_DNA"/>
</dbReference>
<organism evidence="1 2">
    <name type="scientific">Trifolium medium</name>
    <dbReference type="NCBI Taxonomy" id="97028"/>
    <lineage>
        <taxon>Eukaryota</taxon>
        <taxon>Viridiplantae</taxon>
        <taxon>Streptophyta</taxon>
        <taxon>Embryophyta</taxon>
        <taxon>Tracheophyta</taxon>
        <taxon>Spermatophyta</taxon>
        <taxon>Magnoliopsida</taxon>
        <taxon>eudicotyledons</taxon>
        <taxon>Gunneridae</taxon>
        <taxon>Pentapetalae</taxon>
        <taxon>rosids</taxon>
        <taxon>fabids</taxon>
        <taxon>Fabales</taxon>
        <taxon>Fabaceae</taxon>
        <taxon>Papilionoideae</taxon>
        <taxon>50 kb inversion clade</taxon>
        <taxon>NPAAA clade</taxon>
        <taxon>Hologalegina</taxon>
        <taxon>IRL clade</taxon>
        <taxon>Trifolieae</taxon>
        <taxon>Trifolium</taxon>
    </lineage>
</organism>
<reference evidence="1 2" key="1">
    <citation type="journal article" date="2018" name="Front. Plant Sci.">
        <title>Red Clover (Trifolium pratense) and Zigzag Clover (T. medium) - A Picture of Genomic Similarities and Differences.</title>
        <authorList>
            <person name="Dluhosova J."/>
            <person name="Istvanek J."/>
            <person name="Nedelnik J."/>
            <person name="Repkova J."/>
        </authorList>
    </citation>
    <scope>NUCLEOTIDE SEQUENCE [LARGE SCALE GENOMIC DNA]</scope>
    <source>
        <strain evidence="2">cv. 10/8</strain>
        <tissue evidence="1">Leaf</tissue>
    </source>
</reference>
<dbReference type="Proteomes" id="UP000265520">
    <property type="component" value="Unassembled WGS sequence"/>
</dbReference>
<name>A0A392V5Z2_9FABA</name>
<dbReference type="AlphaFoldDB" id="A0A392V5Z2"/>
<accession>A0A392V5Z2</accession>
<keyword evidence="2" id="KW-1185">Reference proteome</keyword>
<protein>
    <submittedName>
        <fullName evidence="1">Uncharacterized protein</fullName>
    </submittedName>
</protein>
<feature type="non-terminal residue" evidence="1">
    <location>
        <position position="1"/>
    </location>
</feature>
<proteinExistence type="predicted"/>
<evidence type="ECO:0000313" key="2">
    <source>
        <dbReference type="Proteomes" id="UP000265520"/>
    </source>
</evidence>
<comment type="caution">
    <text evidence="1">The sequence shown here is derived from an EMBL/GenBank/DDBJ whole genome shotgun (WGS) entry which is preliminary data.</text>
</comment>
<sequence>RGEQQHAVAGYPAILARRGDWLARRAYGLDEI</sequence>